<evidence type="ECO:0000313" key="1">
    <source>
        <dbReference type="EMBL" id="KAK4135080.1"/>
    </source>
</evidence>
<sequence length="104" mass="11604">MSHGAMAPTGKHNPELPSFRSFLNSIPISSSTESAIPHAVAARTLLDVFVTRNSHNSRCIPGIRTHTKPPRRPLFQPWKSVRQVEIWPKGGTVCRLCTRQKKHG</sequence>
<dbReference type="EMBL" id="MU853407">
    <property type="protein sequence ID" value="KAK4135080.1"/>
    <property type="molecule type" value="Genomic_DNA"/>
</dbReference>
<comment type="caution">
    <text evidence="1">The sequence shown here is derived from an EMBL/GenBank/DDBJ whole genome shotgun (WGS) entry which is preliminary data.</text>
</comment>
<organism evidence="1 2">
    <name type="scientific">Trichocladium antarcticum</name>
    <dbReference type="NCBI Taxonomy" id="1450529"/>
    <lineage>
        <taxon>Eukaryota</taxon>
        <taxon>Fungi</taxon>
        <taxon>Dikarya</taxon>
        <taxon>Ascomycota</taxon>
        <taxon>Pezizomycotina</taxon>
        <taxon>Sordariomycetes</taxon>
        <taxon>Sordariomycetidae</taxon>
        <taxon>Sordariales</taxon>
        <taxon>Chaetomiaceae</taxon>
        <taxon>Trichocladium</taxon>
    </lineage>
</organism>
<reference evidence="1" key="2">
    <citation type="submission" date="2023-05" db="EMBL/GenBank/DDBJ databases">
        <authorList>
            <consortium name="Lawrence Berkeley National Laboratory"/>
            <person name="Steindorff A."/>
            <person name="Hensen N."/>
            <person name="Bonometti L."/>
            <person name="Westerberg I."/>
            <person name="Brannstrom I.O."/>
            <person name="Guillou S."/>
            <person name="Cros-Aarteil S."/>
            <person name="Calhoun S."/>
            <person name="Haridas S."/>
            <person name="Kuo A."/>
            <person name="Mondo S."/>
            <person name="Pangilinan J."/>
            <person name="Riley R."/>
            <person name="Labutti K."/>
            <person name="Andreopoulos B."/>
            <person name="Lipzen A."/>
            <person name="Chen C."/>
            <person name="Yanf M."/>
            <person name="Daum C."/>
            <person name="Ng V."/>
            <person name="Clum A."/>
            <person name="Ohm R."/>
            <person name="Martin F."/>
            <person name="Silar P."/>
            <person name="Natvig D."/>
            <person name="Lalanne C."/>
            <person name="Gautier V."/>
            <person name="Ament-Velasquez S.L."/>
            <person name="Kruys A."/>
            <person name="Hutchinson M.I."/>
            <person name="Powell A.J."/>
            <person name="Barry K."/>
            <person name="Miller A.N."/>
            <person name="Grigoriev I.V."/>
            <person name="Debuchy R."/>
            <person name="Gladieux P."/>
            <person name="Thoren M.H."/>
            <person name="Johannesson H."/>
        </authorList>
    </citation>
    <scope>NUCLEOTIDE SEQUENCE</scope>
    <source>
        <strain evidence="1">CBS 123565</strain>
    </source>
</reference>
<gene>
    <name evidence="1" type="ORF">BT67DRAFT_441512</name>
</gene>
<dbReference type="Proteomes" id="UP001304895">
    <property type="component" value="Unassembled WGS sequence"/>
</dbReference>
<dbReference type="AlphaFoldDB" id="A0AAN6ZDH8"/>
<evidence type="ECO:0000313" key="2">
    <source>
        <dbReference type="Proteomes" id="UP001304895"/>
    </source>
</evidence>
<keyword evidence="2" id="KW-1185">Reference proteome</keyword>
<proteinExistence type="predicted"/>
<reference evidence="1" key="1">
    <citation type="journal article" date="2023" name="Mol. Phylogenet. Evol.">
        <title>Genome-scale phylogeny and comparative genomics of the fungal order Sordariales.</title>
        <authorList>
            <person name="Hensen N."/>
            <person name="Bonometti L."/>
            <person name="Westerberg I."/>
            <person name="Brannstrom I.O."/>
            <person name="Guillou S."/>
            <person name="Cros-Aarteil S."/>
            <person name="Calhoun S."/>
            <person name="Haridas S."/>
            <person name="Kuo A."/>
            <person name="Mondo S."/>
            <person name="Pangilinan J."/>
            <person name="Riley R."/>
            <person name="LaButti K."/>
            <person name="Andreopoulos B."/>
            <person name="Lipzen A."/>
            <person name="Chen C."/>
            <person name="Yan M."/>
            <person name="Daum C."/>
            <person name="Ng V."/>
            <person name="Clum A."/>
            <person name="Steindorff A."/>
            <person name="Ohm R.A."/>
            <person name="Martin F."/>
            <person name="Silar P."/>
            <person name="Natvig D.O."/>
            <person name="Lalanne C."/>
            <person name="Gautier V."/>
            <person name="Ament-Velasquez S.L."/>
            <person name="Kruys A."/>
            <person name="Hutchinson M.I."/>
            <person name="Powell A.J."/>
            <person name="Barry K."/>
            <person name="Miller A.N."/>
            <person name="Grigoriev I.V."/>
            <person name="Debuchy R."/>
            <person name="Gladieux P."/>
            <person name="Hiltunen Thoren M."/>
            <person name="Johannesson H."/>
        </authorList>
    </citation>
    <scope>NUCLEOTIDE SEQUENCE</scope>
    <source>
        <strain evidence="1">CBS 123565</strain>
    </source>
</reference>
<protein>
    <submittedName>
        <fullName evidence="1">Uncharacterized protein</fullName>
    </submittedName>
</protein>
<name>A0AAN6ZDH8_9PEZI</name>
<accession>A0AAN6ZDH8</accession>